<dbReference type="PRINTS" id="PR00237">
    <property type="entry name" value="GPCRRHODOPSN"/>
</dbReference>
<keyword evidence="5" id="KW-0297">G-protein coupled receptor</keyword>
<evidence type="ECO:0000256" key="9">
    <source>
        <dbReference type="SAM" id="Phobius"/>
    </source>
</evidence>
<gene>
    <name evidence="11" type="ORF">ANN_08386</name>
</gene>
<evidence type="ECO:0000256" key="2">
    <source>
        <dbReference type="ARBA" id="ARBA00010663"/>
    </source>
</evidence>
<proteinExistence type="inferred from homology"/>
<evidence type="ECO:0000313" key="12">
    <source>
        <dbReference type="Proteomes" id="UP001148838"/>
    </source>
</evidence>
<evidence type="ECO:0000259" key="10">
    <source>
        <dbReference type="PROSITE" id="PS50262"/>
    </source>
</evidence>
<keyword evidence="8" id="KW-0807">Transducer</keyword>
<feature type="transmembrane region" description="Helical" evidence="9">
    <location>
        <begin position="139"/>
        <end position="165"/>
    </location>
</feature>
<feature type="transmembrane region" description="Helical" evidence="9">
    <location>
        <begin position="7"/>
        <end position="28"/>
    </location>
</feature>
<dbReference type="Proteomes" id="UP001148838">
    <property type="component" value="Unassembled WGS sequence"/>
</dbReference>
<protein>
    <recommendedName>
        <fullName evidence="10">G-protein coupled receptors family 1 profile domain-containing protein</fullName>
    </recommendedName>
</protein>
<evidence type="ECO:0000256" key="8">
    <source>
        <dbReference type="ARBA" id="ARBA00023224"/>
    </source>
</evidence>
<dbReference type="PROSITE" id="PS50262">
    <property type="entry name" value="G_PROTEIN_RECEP_F1_2"/>
    <property type="match status" value="1"/>
</dbReference>
<comment type="subcellular location">
    <subcellularLocation>
        <location evidence="1">Membrane</location>
        <topology evidence="1">Multi-pass membrane protein</topology>
    </subcellularLocation>
</comment>
<keyword evidence="7" id="KW-0675">Receptor</keyword>
<dbReference type="InterPro" id="IPR000276">
    <property type="entry name" value="GPCR_Rhodpsn"/>
</dbReference>
<dbReference type="Gene3D" id="1.20.1070.10">
    <property type="entry name" value="Rhodopsin 7-helix transmembrane proteins"/>
    <property type="match status" value="1"/>
</dbReference>
<accession>A0ABQ8T199</accession>
<feature type="transmembrane region" description="Helical" evidence="9">
    <location>
        <begin position="48"/>
        <end position="69"/>
    </location>
</feature>
<feature type="domain" description="G-protein coupled receptors family 1 profile" evidence="10">
    <location>
        <begin position="1"/>
        <end position="162"/>
    </location>
</feature>
<keyword evidence="4 9" id="KW-1133">Transmembrane helix</keyword>
<evidence type="ECO:0000256" key="1">
    <source>
        <dbReference type="ARBA" id="ARBA00004141"/>
    </source>
</evidence>
<dbReference type="Pfam" id="PF00001">
    <property type="entry name" value="7tm_1"/>
    <property type="match status" value="1"/>
</dbReference>
<comment type="caution">
    <text evidence="11">The sequence shown here is derived from an EMBL/GenBank/DDBJ whole genome shotgun (WGS) entry which is preliminary data.</text>
</comment>
<keyword evidence="6 9" id="KW-0472">Membrane</keyword>
<dbReference type="PANTHER" id="PTHR45695:SF26">
    <property type="entry name" value="NEUROPEPTIDE CCHAMIDE-1 RECEPTOR"/>
    <property type="match status" value="1"/>
</dbReference>
<evidence type="ECO:0000313" key="11">
    <source>
        <dbReference type="EMBL" id="KAJ4440247.1"/>
    </source>
</evidence>
<keyword evidence="3 9" id="KW-0812">Transmembrane</keyword>
<dbReference type="PANTHER" id="PTHR45695">
    <property type="entry name" value="LEUCOKININ RECEPTOR-RELATED"/>
    <property type="match status" value="1"/>
</dbReference>
<keyword evidence="12" id="KW-1185">Reference proteome</keyword>
<evidence type="ECO:0000256" key="5">
    <source>
        <dbReference type="ARBA" id="ARBA00023040"/>
    </source>
</evidence>
<name>A0ABQ8T199_PERAM</name>
<evidence type="ECO:0000256" key="3">
    <source>
        <dbReference type="ARBA" id="ARBA00022692"/>
    </source>
</evidence>
<comment type="similarity">
    <text evidence="2">Belongs to the G-protein coupled receptor 1 family.</text>
</comment>
<reference evidence="11 12" key="1">
    <citation type="journal article" date="2022" name="Allergy">
        <title>Genome assembly and annotation of Periplaneta americana reveal a comprehensive cockroach allergen profile.</title>
        <authorList>
            <person name="Wang L."/>
            <person name="Xiong Q."/>
            <person name="Saelim N."/>
            <person name="Wang L."/>
            <person name="Nong W."/>
            <person name="Wan A.T."/>
            <person name="Shi M."/>
            <person name="Liu X."/>
            <person name="Cao Q."/>
            <person name="Hui J.H.L."/>
            <person name="Sookrung N."/>
            <person name="Leung T.F."/>
            <person name="Tungtrongchitr A."/>
            <person name="Tsui S.K.W."/>
        </authorList>
    </citation>
    <scope>NUCLEOTIDE SEQUENCE [LARGE SCALE GENOMIC DNA]</scope>
    <source>
        <strain evidence="11">PWHHKU_190912</strain>
    </source>
</reference>
<evidence type="ECO:0000256" key="7">
    <source>
        <dbReference type="ARBA" id="ARBA00023170"/>
    </source>
</evidence>
<organism evidence="11 12">
    <name type="scientific">Periplaneta americana</name>
    <name type="common">American cockroach</name>
    <name type="synonym">Blatta americana</name>
    <dbReference type="NCBI Taxonomy" id="6978"/>
    <lineage>
        <taxon>Eukaryota</taxon>
        <taxon>Metazoa</taxon>
        <taxon>Ecdysozoa</taxon>
        <taxon>Arthropoda</taxon>
        <taxon>Hexapoda</taxon>
        <taxon>Insecta</taxon>
        <taxon>Pterygota</taxon>
        <taxon>Neoptera</taxon>
        <taxon>Polyneoptera</taxon>
        <taxon>Dictyoptera</taxon>
        <taxon>Blattodea</taxon>
        <taxon>Blattoidea</taxon>
        <taxon>Blattidae</taxon>
        <taxon>Blattinae</taxon>
        <taxon>Periplaneta</taxon>
    </lineage>
</organism>
<feature type="transmembrane region" description="Helical" evidence="9">
    <location>
        <begin position="107"/>
        <end position="133"/>
    </location>
</feature>
<dbReference type="InterPro" id="IPR017452">
    <property type="entry name" value="GPCR_Rhodpsn_7TM"/>
</dbReference>
<dbReference type="SUPFAM" id="SSF81321">
    <property type="entry name" value="Family A G protein-coupled receptor-like"/>
    <property type="match status" value="1"/>
</dbReference>
<dbReference type="EMBL" id="JAJSOF020000017">
    <property type="protein sequence ID" value="KAJ4440247.1"/>
    <property type="molecule type" value="Genomic_DNA"/>
</dbReference>
<evidence type="ECO:0000256" key="6">
    <source>
        <dbReference type="ARBA" id="ARBA00023136"/>
    </source>
</evidence>
<sequence length="327" mass="36485">MRTGPNVCILNLALGDFLSLVVNLPLSYWDIVHRDQGLCGLFQHKTMLMYTLLVWGIASGLALPTLYTATVDVRCLTARLLKQSAKEMPGETQLSAAQGREKVANMVVVLTLVFSVSYVPNFLLRVLFAWAVSEHDSDFTFFVSFASFCLFFLNSCFNPIALLSISIPIRDLFLKYIRWHRLKTKDTQGMFYTSGRQHSLKCATGKRCRPVCTVVQQEEVESIPVSSYECTMVHCVLCGTDKVLSGIVPGTSQWFFHFGEEIVVAWTHIGSFLRVKGGRKVVPTTPPHSSAEVKKACGSTSMPPSAFMACEGTTFTFYNSNMREKLL</sequence>
<evidence type="ECO:0000256" key="4">
    <source>
        <dbReference type="ARBA" id="ARBA00022989"/>
    </source>
</evidence>